<accession>C6H4I4</accession>
<dbReference type="EMBL" id="GG692419">
    <property type="protein sequence ID" value="EER45844.1"/>
    <property type="molecule type" value="Genomic_DNA"/>
</dbReference>
<sequence length="235" mass="27519">MASKLPIISLIKPNLPSTHPTMIEPLDPYILVKEKLKPPSHLLLIAPAQFSQAIQEVLLTASKSFSQFRRLQRIFADRYFYTCSKRNPKHFRAHTDSIARLSQWKAQYPSTHDPNLLPTAKLPRHAVNLHLDRDTYEKFVAAFEQMKHEFLIGPYLAWCNAKRVLDHLMASAFSLLPRPEELMIQSWWNEFVWEMAPWEEMLEKLRLPSWKTILEDMERVVGVAVDLEGEWERVC</sequence>
<reference evidence="2" key="1">
    <citation type="submission" date="2009-05" db="EMBL/GenBank/DDBJ databases">
        <title>The genome sequence of Ajellomyces capsulatus strain H143.</title>
        <authorList>
            <person name="Champion M."/>
            <person name="Cuomo C.A."/>
            <person name="Ma L.-J."/>
            <person name="Henn M.R."/>
            <person name="Sil A."/>
            <person name="Goldman B."/>
            <person name="Young S.K."/>
            <person name="Kodira C.D."/>
            <person name="Zeng Q."/>
            <person name="Koehrsen M."/>
            <person name="Alvarado L."/>
            <person name="Berlin A.M."/>
            <person name="Borenstein D."/>
            <person name="Chen Z."/>
            <person name="Engels R."/>
            <person name="Freedman E."/>
            <person name="Gellesch M."/>
            <person name="Goldberg J."/>
            <person name="Griggs A."/>
            <person name="Gujja S."/>
            <person name="Heiman D.I."/>
            <person name="Hepburn T.A."/>
            <person name="Howarth C."/>
            <person name="Jen D."/>
            <person name="Larson L."/>
            <person name="Lewis B."/>
            <person name="Mehta T."/>
            <person name="Park D."/>
            <person name="Pearson M."/>
            <person name="Roberts A."/>
            <person name="Saif S."/>
            <person name="Shea T.D."/>
            <person name="Shenoy N."/>
            <person name="Sisk P."/>
            <person name="Stolte C."/>
            <person name="Sykes S."/>
            <person name="Walk T."/>
            <person name="White J."/>
            <person name="Yandava C."/>
            <person name="Klein B."/>
            <person name="McEwen J.G."/>
            <person name="Puccia R."/>
            <person name="Goldman G.H."/>
            <person name="Felipe M.S."/>
            <person name="Nino-Vega G."/>
            <person name="San-Blas G."/>
            <person name="Taylor J.W."/>
            <person name="Mendoza L."/>
            <person name="Galagan J.E."/>
            <person name="Nusbaum C."/>
            <person name="Birren B.W."/>
        </authorList>
    </citation>
    <scope>NUCLEOTIDE SEQUENCE [LARGE SCALE GENOMIC DNA]</scope>
    <source>
        <strain evidence="2">H143</strain>
    </source>
</reference>
<dbReference type="eggNOG" id="ENOG502RNXY">
    <property type="taxonomic scope" value="Eukaryota"/>
</dbReference>
<evidence type="ECO:0000313" key="1">
    <source>
        <dbReference type="EMBL" id="EER45844.1"/>
    </source>
</evidence>
<name>C6H4I4_AJECH</name>
<organism evidence="1 2">
    <name type="scientific">Ajellomyces capsulatus (strain H143)</name>
    <name type="common">Darling's disease fungus</name>
    <name type="synonym">Histoplasma capsulatum</name>
    <dbReference type="NCBI Taxonomy" id="544712"/>
    <lineage>
        <taxon>Eukaryota</taxon>
        <taxon>Fungi</taxon>
        <taxon>Dikarya</taxon>
        <taxon>Ascomycota</taxon>
        <taxon>Pezizomycotina</taxon>
        <taxon>Eurotiomycetes</taxon>
        <taxon>Eurotiomycetidae</taxon>
        <taxon>Onygenales</taxon>
        <taxon>Ajellomycetaceae</taxon>
        <taxon>Histoplasma</taxon>
    </lineage>
</organism>
<dbReference type="HOGENOM" id="CLU_071675_1_0_1"/>
<dbReference type="OMA" id="PTWEEII"/>
<evidence type="ECO:0000313" key="2">
    <source>
        <dbReference type="Proteomes" id="UP000002624"/>
    </source>
</evidence>
<dbReference type="OrthoDB" id="4180107at2759"/>
<dbReference type="AlphaFoldDB" id="C6H4I4"/>
<dbReference type="STRING" id="544712.C6H4I4"/>
<dbReference type="Proteomes" id="UP000002624">
    <property type="component" value="Unassembled WGS sequence"/>
</dbReference>
<protein>
    <submittedName>
        <fullName evidence="1">Uncharacterized protein</fullName>
    </submittedName>
</protein>
<gene>
    <name evidence="1" type="ORF">HCDG_01423</name>
</gene>
<proteinExistence type="predicted"/>
<dbReference type="VEuPathDB" id="FungiDB:HCDG_01423"/>